<dbReference type="GO" id="GO:0032511">
    <property type="term" value="P:late endosome to vacuole transport via multivesicular body sorting pathway"/>
    <property type="evidence" value="ECO:0007669"/>
    <property type="project" value="InterPro"/>
</dbReference>
<reference evidence="17 18" key="1">
    <citation type="submission" date="2015-12" db="EMBL/GenBank/DDBJ databases">
        <title>Draft genome of the nematode, Onchocerca flexuosa.</title>
        <authorList>
            <person name="Mitreva M."/>
        </authorList>
    </citation>
    <scope>NUCLEOTIDE SEQUENCE [LARGE SCALE GENOMIC DNA]</scope>
    <source>
        <strain evidence="17">Red Deer</strain>
    </source>
</reference>
<evidence type="ECO:0000256" key="7">
    <source>
        <dbReference type="ARBA" id="ARBA00022692"/>
    </source>
</evidence>
<evidence type="ECO:0000256" key="9">
    <source>
        <dbReference type="ARBA" id="ARBA00022927"/>
    </source>
</evidence>
<dbReference type="InterPro" id="IPR008936">
    <property type="entry name" value="Rho_GTPase_activation_prot"/>
</dbReference>
<evidence type="ECO:0000256" key="14">
    <source>
        <dbReference type="SAM" id="Coils"/>
    </source>
</evidence>
<evidence type="ECO:0000256" key="1">
    <source>
        <dbReference type="ARBA" id="ARBA00004394"/>
    </source>
</evidence>
<evidence type="ECO:0000256" key="3">
    <source>
        <dbReference type="ARBA" id="ARBA00004496"/>
    </source>
</evidence>
<dbReference type="Pfam" id="PF04652">
    <property type="entry name" value="Vta1"/>
    <property type="match status" value="1"/>
</dbReference>
<keyword evidence="9" id="KW-0653">Protein transport</keyword>
<evidence type="ECO:0000256" key="4">
    <source>
        <dbReference type="ARBA" id="ARBA00007895"/>
    </source>
</evidence>
<evidence type="ECO:0000256" key="2">
    <source>
        <dbReference type="ARBA" id="ARBA00004481"/>
    </source>
</evidence>
<dbReference type="Pfam" id="PF18097">
    <property type="entry name" value="Vta1_C"/>
    <property type="match status" value="1"/>
</dbReference>
<evidence type="ECO:0000256" key="12">
    <source>
        <dbReference type="ARBA" id="ARBA00023054"/>
    </source>
</evidence>
<evidence type="ECO:0000256" key="5">
    <source>
        <dbReference type="ARBA" id="ARBA00022448"/>
    </source>
</evidence>
<evidence type="ECO:0000256" key="8">
    <source>
        <dbReference type="ARBA" id="ARBA00022753"/>
    </source>
</evidence>
<dbReference type="Pfam" id="PF00620">
    <property type="entry name" value="RhoGAP"/>
    <property type="match status" value="1"/>
</dbReference>
<accession>A0A238C631</accession>
<dbReference type="Pfam" id="PF09787">
    <property type="entry name" value="Golgin_A5"/>
    <property type="match status" value="1"/>
</dbReference>
<keyword evidence="8" id="KW-0967">Endosome</keyword>
<dbReference type="InterPro" id="IPR019177">
    <property type="entry name" value="Golgin_subfamily_A_member_5"/>
</dbReference>
<proteinExistence type="inferred from homology"/>
<evidence type="ECO:0000259" key="16">
    <source>
        <dbReference type="PROSITE" id="PS50238"/>
    </source>
</evidence>
<keyword evidence="10" id="KW-1133">Transmembrane helix</keyword>
<protein>
    <recommendedName>
        <fullName evidence="16">Rho-GAP domain-containing protein</fullName>
    </recommendedName>
</protein>
<dbReference type="GO" id="GO:0010008">
    <property type="term" value="C:endosome membrane"/>
    <property type="evidence" value="ECO:0007669"/>
    <property type="project" value="UniProtKB-SubCell"/>
</dbReference>
<evidence type="ECO:0000313" key="17">
    <source>
        <dbReference type="EMBL" id="OZC12907.1"/>
    </source>
</evidence>
<keyword evidence="5" id="KW-0813">Transport</keyword>
<evidence type="ECO:0000256" key="10">
    <source>
        <dbReference type="ARBA" id="ARBA00022989"/>
    </source>
</evidence>
<keyword evidence="6" id="KW-0963">Cytoplasm</keyword>
<dbReference type="Gene3D" id="1.25.40.270">
    <property type="entry name" value="Vacuolar protein sorting-associated protein vta1"/>
    <property type="match status" value="1"/>
</dbReference>
<dbReference type="InterPro" id="IPR044538">
    <property type="entry name" value="Vta1-like"/>
</dbReference>
<dbReference type="AlphaFoldDB" id="A0A238C631"/>
<dbReference type="InterPro" id="IPR000198">
    <property type="entry name" value="RhoGAP_dom"/>
</dbReference>
<feature type="domain" description="Rho-GAP" evidence="16">
    <location>
        <begin position="905"/>
        <end position="1106"/>
    </location>
</feature>
<comment type="similarity">
    <text evidence="4">Belongs to the VTA1 family.</text>
</comment>
<evidence type="ECO:0000256" key="15">
    <source>
        <dbReference type="SAM" id="MobiDB-lite"/>
    </source>
</evidence>
<dbReference type="PANTHER" id="PTHR46009:SF1">
    <property type="entry name" value="VACUOLAR PROTEIN SORTING-ASSOCIATED PROTEIN VTA1 HOMOLOG"/>
    <property type="match status" value="1"/>
</dbReference>
<evidence type="ECO:0000256" key="6">
    <source>
        <dbReference type="ARBA" id="ARBA00022490"/>
    </source>
</evidence>
<dbReference type="SMART" id="SM00324">
    <property type="entry name" value="RhoGAP"/>
    <property type="match status" value="1"/>
</dbReference>
<dbReference type="GO" id="GO:0007030">
    <property type="term" value="P:Golgi organization"/>
    <property type="evidence" value="ECO:0007669"/>
    <property type="project" value="InterPro"/>
</dbReference>
<feature type="compositionally biased region" description="Basic and acidic residues" evidence="15">
    <location>
        <begin position="209"/>
        <end position="222"/>
    </location>
</feature>
<dbReference type="OrthoDB" id="391137at2759"/>
<dbReference type="InterPro" id="IPR041212">
    <property type="entry name" value="Vta1_C"/>
</dbReference>
<dbReference type="InterPro" id="IPR023175">
    <property type="entry name" value="Vta1/CALS_N_sf"/>
</dbReference>
<dbReference type="Proteomes" id="UP000242913">
    <property type="component" value="Unassembled WGS sequence"/>
</dbReference>
<keyword evidence="12 14" id="KW-0175">Coiled coil</keyword>
<dbReference type="Gene3D" id="1.20.5.420">
    <property type="entry name" value="Immunoglobulin FC, subunit C"/>
    <property type="match status" value="1"/>
</dbReference>
<keyword evidence="18" id="KW-1185">Reference proteome</keyword>
<organism evidence="17 18">
    <name type="scientific">Onchocerca flexuosa</name>
    <dbReference type="NCBI Taxonomy" id="387005"/>
    <lineage>
        <taxon>Eukaryota</taxon>
        <taxon>Metazoa</taxon>
        <taxon>Ecdysozoa</taxon>
        <taxon>Nematoda</taxon>
        <taxon>Chromadorea</taxon>
        <taxon>Rhabditida</taxon>
        <taxon>Spirurina</taxon>
        <taxon>Spiruromorpha</taxon>
        <taxon>Filarioidea</taxon>
        <taxon>Onchocercidae</taxon>
        <taxon>Onchocerca</taxon>
    </lineage>
</organism>
<dbReference type="GO" id="GO:0007165">
    <property type="term" value="P:signal transduction"/>
    <property type="evidence" value="ECO:0007669"/>
    <property type="project" value="InterPro"/>
</dbReference>
<keyword evidence="7" id="KW-0812">Transmembrane</keyword>
<keyword evidence="11" id="KW-0333">Golgi apparatus</keyword>
<comment type="subcellular location">
    <subcellularLocation>
        <location evidence="3">Cytoplasm</location>
    </subcellularLocation>
    <subcellularLocation>
        <location evidence="2">Endosome membrane</location>
        <topology evidence="2">Peripheral membrane protein</topology>
    </subcellularLocation>
    <subcellularLocation>
        <location evidence="1">Golgi apparatus membrane</location>
    </subcellularLocation>
</comment>
<dbReference type="GO" id="GO:0005771">
    <property type="term" value="C:multivesicular body"/>
    <property type="evidence" value="ECO:0007669"/>
    <property type="project" value="TreeGrafter"/>
</dbReference>
<feature type="region of interest" description="Disordered" evidence="15">
    <location>
        <begin position="195"/>
        <end position="222"/>
    </location>
</feature>
<feature type="coiled-coil region" evidence="14">
    <location>
        <begin position="339"/>
        <end position="423"/>
    </location>
</feature>
<evidence type="ECO:0000256" key="13">
    <source>
        <dbReference type="ARBA" id="ARBA00023136"/>
    </source>
</evidence>
<dbReference type="SUPFAM" id="SSF48350">
    <property type="entry name" value="GTPase activation domain, GAP"/>
    <property type="match status" value="1"/>
</dbReference>
<evidence type="ECO:0000256" key="11">
    <source>
        <dbReference type="ARBA" id="ARBA00023034"/>
    </source>
</evidence>
<dbReference type="Gene3D" id="1.10.555.10">
    <property type="entry name" value="Rho GTPase activation protein"/>
    <property type="match status" value="1"/>
</dbReference>
<dbReference type="PANTHER" id="PTHR46009">
    <property type="entry name" value="VACUOLAR PROTEIN SORTING-ASSOCIATED PROTEIN VTA1 HOMOLOG"/>
    <property type="match status" value="1"/>
</dbReference>
<dbReference type="GO" id="GO:0000139">
    <property type="term" value="C:Golgi membrane"/>
    <property type="evidence" value="ECO:0007669"/>
    <property type="project" value="UniProtKB-SubCell"/>
</dbReference>
<evidence type="ECO:0000313" key="18">
    <source>
        <dbReference type="Proteomes" id="UP000242913"/>
    </source>
</evidence>
<dbReference type="GO" id="GO:0015031">
    <property type="term" value="P:protein transport"/>
    <property type="evidence" value="ECO:0007669"/>
    <property type="project" value="UniProtKB-KW"/>
</dbReference>
<name>A0A238C631_9BILA</name>
<dbReference type="InterPro" id="IPR039431">
    <property type="entry name" value="Vta1/CALS_N"/>
</dbReference>
<keyword evidence="13" id="KW-0472">Membrane</keyword>
<dbReference type="PROSITE" id="PS50238">
    <property type="entry name" value="RHOGAP"/>
    <property type="match status" value="1"/>
</dbReference>
<dbReference type="EMBL" id="KZ269977">
    <property type="protein sequence ID" value="OZC12907.1"/>
    <property type="molecule type" value="Genomic_DNA"/>
</dbReference>
<sequence length="1106" mass="126117">MSWLAKVSHIAGRAEDLLNQIDQNAAVALRSTKKDANRSDSVMSLIDIEGEGTNKLEKLRPEMVETATKKHIRGGHTSSVSSRIHNRKKDDELIAYLNNSNEPTSSRCSSVASCFSAPNPHITNAIGITSEPYATEEYLKAQHLDALKCLSIKESQMAVTCVRLQETEEAIMKKDIQIAELEKELKLMKKKLEAKDDGTANDHTSLKKLQREHNKEKEEFEKREQDYVKRLESANNENSETEKELQKLRAKILEMEMNEQNLVEEIRLAKYNLKANKHEFDEYKQRAQKILSAKENLLTSLKENSSNGSDGAANSVELEELRCEFDLLKDDLQQSQFVIYNLKGDIQELENKLHDEQRVSGVQRENLLKQIHHHLSQANQYKEQMERIQLEYDLLKAEMHRQEEAVERKLAEKDMELTKLMEEKKASKRYEIGEMEQKILLLSEKLISKQAVIERIESEKRMLELRLERSEYACRNTEAGSIKTVAIEMRGNGVNTNDQSYSLFTISHSDNMFIRIAKFVFHVFDHVGLRLAIFIRNPMFRFIFFMYCILLHQRLYIIHVLQSMASVTQIPQSLRSIAHYVKIGAENADRDPIVHYWCLFYAVQTGMNIDKKSAEALQYLTSLLSILEDMKKKLSGQEALTQDLVAQAHIENFAMKLFDYADKNDRQSNFTKGVVRAFYTAGHLIDVLTLFGELDENLIATRKYAKWKATYIHSCMKNGEIPKPGSGGNQDGNLKDFNMEIPQTEMRKEPQSTTDGPIQPLPNSLGPSYIYSDSAPTVETCELSHIPEAKRSSQEVSENSDSGKLTLDDYMEAQKYAKYAVSALSYEDSKTAIESNEQTKKWMRKGLKLSVKITVSWSVTKERSKKVIMFGRKSKSKNKNKKGQHAMEEVPIMPSFTGEHAIFAVPLSLAVLRMGSHDGIPLPVIVRQCIDCINEKGLCVEGIHRISAPKANLDKLEKAVNSRYSIQLEDIHDASGLLKRFLRQLPEHILTNEKRPIFEKIAANCPCGTLSPCRCLVADMLKAQLILLPGENYMLLAYIFIHSQMILQNSDKNKMGMAALGLILQATLNVSQSLVRIFLLNASDVILMKYHSPSMVYLFKDVQIKR</sequence>
<gene>
    <name evidence="17" type="ORF">X798_00542</name>
</gene>